<dbReference type="EMBL" id="VWPK01000010">
    <property type="protein sequence ID" value="KAA5612730.1"/>
    <property type="molecule type" value="Genomic_DNA"/>
</dbReference>
<evidence type="ECO:0000313" key="3">
    <source>
        <dbReference type="Proteomes" id="UP000325255"/>
    </source>
</evidence>
<accession>A0A5M6IWN1</accession>
<gene>
    <name evidence="2" type="primary">tssE</name>
    <name evidence="2" type="ORF">F1189_08320</name>
</gene>
<protein>
    <submittedName>
        <fullName evidence="2">Type VI secretion system baseplate subunit TssE</fullName>
    </submittedName>
</protein>
<dbReference type="Gene3D" id="3.10.450.40">
    <property type="match status" value="1"/>
</dbReference>
<evidence type="ECO:0000259" key="1">
    <source>
        <dbReference type="Pfam" id="PF04965"/>
    </source>
</evidence>
<keyword evidence="3" id="KW-1185">Reference proteome</keyword>
<dbReference type="InterPro" id="IPR007048">
    <property type="entry name" value="IraD/Gp25-like"/>
</dbReference>
<reference evidence="2 3" key="1">
    <citation type="submission" date="2019-09" db="EMBL/GenBank/DDBJ databases">
        <title>Genome sequence of Rhodovastum atsumiense, a diverse member of the Acetobacteraceae family of non-sulfur purple photosynthetic bacteria.</title>
        <authorList>
            <person name="Meyer T."/>
            <person name="Kyndt J."/>
        </authorList>
    </citation>
    <scope>NUCLEOTIDE SEQUENCE [LARGE SCALE GENOMIC DNA]</scope>
    <source>
        <strain evidence="2 3">DSM 21279</strain>
    </source>
</reference>
<dbReference type="OrthoDB" id="119583at2"/>
<sequence>MSATIRLSVLDRLLDERPEQVQEAPVPATEALARLRRAVQRDVEALLNARRPWRSVPPGLTPLLVSPLAYGLPDFTAGAFNDRRQRDRLRAEIEDTLRRFEPRLAELRVTLAEDVAPLRATLMLRIDALLLVDPVPQPVAFDTAIDTTTADIVLNPVHGDA</sequence>
<dbReference type="InterPro" id="IPR053176">
    <property type="entry name" value="T6SS_TssE1-like"/>
</dbReference>
<evidence type="ECO:0000313" key="2">
    <source>
        <dbReference type="EMBL" id="KAA5612730.1"/>
    </source>
</evidence>
<comment type="caution">
    <text evidence="2">The sequence shown here is derived from an EMBL/GenBank/DDBJ whole genome shotgun (WGS) entry which is preliminary data.</text>
</comment>
<dbReference type="RefSeq" id="WP_150040263.1">
    <property type="nucleotide sequence ID" value="NZ_OW485601.1"/>
</dbReference>
<dbReference type="SUPFAM" id="SSF160719">
    <property type="entry name" value="gpW/gp25-like"/>
    <property type="match status" value="1"/>
</dbReference>
<dbReference type="Proteomes" id="UP000325255">
    <property type="component" value="Unassembled WGS sequence"/>
</dbReference>
<feature type="domain" description="IraD/Gp25-like" evidence="1">
    <location>
        <begin position="34"/>
        <end position="134"/>
    </location>
</feature>
<dbReference type="PANTHER" id="PTHR38595">
    <property type="entry name" value="CYTOPLASMIC PROTEIN-RELATED"/>
    <property type="match status" value="1"/>
</dbReference>
<dbReference type="AlphaFoldDB" id="A0A5M6IWN1"/>
<proteinExistence type="predicted"/>
<dbReference type="NCBIfam" id="TIGR03357">
    <property type="entry name" value="VI_zyme"/>
    <property type="match status" value="1"/>
</dbReference>
<dbReference type="PANTHER" id="PTHR38595:SF1">
    <property type="entry name" value="TYPE VI SECRETION SYSTEM COMPONENT TSSE1"/>
    <property type="match status" value="1"/>
</dbReference>
<dbReference type="InterPro" id="IPR017737">
    <property type="entry name" value="TssE1-like"/>
</dbReference>
<dbReference type="Pfam" id="PF04965">
    <property type="entry name" value="GPW_gp25"/>
    <property type="match status" value="1"/>
</dbReference>
<organism evidence="2 3">
    <name type="scientific">Rhodovastum atsumiense</name>
    <dbReference type="NCBI Taxonomy" id="504468"/>
    <lineage>
        <taxon>Bacteria</taxon>
        <taxon>Pseudomonadati</taxon>
        <taxon>Pseudomonadota</taxon>
        <taxon>Alphaproteobacteria</taxon>
        <taxon>Acetobacterales</taxon>
        <taxon>Acetobacteraceae</taxon>
        <taxon>Rhodovastum</taxon>
    </lineage>
</organism>
<name>A0A5M6IWN1_9PROT</name>